<dbReference type="STRING" id="1121298.SAMN05444401_2209"/>
<accession>A0A1M6GR76</accession>
<proteinExistence type="predicted"/>
<sequence length="435" mass="50298">MSELINNREKNNEIIKRRQEMLKEIILKLHEGKDVKSVKEQFASLIEGVSANEISVMEAGLIKEGMAIEEIQRLCDVHAEVFKGSIEEIHKVLKEEEKEGHPVKVLKKENAAIEDLINKSILTKSHKLMSYNHESDLFSRKVELQEVKLNLLEDINLLLDVDKHYSRKENILFPYMEKYGITAPPKVMWGVDDEIRRELKNIKSMLQSEDINVLKINENINNTSKKIVEMIFKEENIMLPMLLDTLTEDEWIKIAEDSDEIGYCIVSPFKKWIPERKTRILLDDNKIEESKKAELEANNIINGYVNLGTGILKIDELKNILNVLPFDITFIDKDDVVRYFSQSEERIFPRTKSVIGRSVQNCHPPASVHVVDKILNDFKSGVKSSEDFWISLKGMLVYIRYFAVRSHSGEYLGTLEVTQNIKPIQELTGEKRLMS</sequence>
<dbReference type="Pfam" id="PF01814">
    <property type="entry name" value="Hemerythrin"/>
    <property type="match status" value="1"/>
</dbReference>
<keyword evidence="4" id="KW-1185">Reference proteome</keyword>
<organism evidence="3 4">
    <name type="scientific">Clostridium amylolyticum</name>
    <dbReference type="NCBI Taxonomy" id="1121298"/>
    <lineage>
        <taxon>Bacteria</taxon>
        <taxon>Bacillati</taxon>
        <taxon>Bacillota</taxon>
        <taxon>Clostridia</taxon>
        <taxon>Eubacteriales</taxon>
        <taxon>Clostridiaceae</taxon>
        <taxon>Clostridium</taxon>
    </lineage>
</organism>
<dbReference type="Gene3D" id="1.20.120.520">
    <property type="entry name" value="nmb1532 protein domain like"/>
    <property type="match status" value="1"/>
</dbReference>
<dbReference type="GO" id="GO:0005886">
    <property type="term" value="C:plasma membrane"/>
    <property type="evidence" value="ECO:0007669"/>
    <property type="project" value="TreeGrafter"/>
</dbReference>
<name>A0A1M6GR76_9CLOT</name>
<feature type="domain" description="DUF438" evidence="2">
    <location>
        <begin position="22"/>
        <end position="88"/>
    </location>
</feature>
<evidence type="ECO:0000313" key="4">
    <source>
        <dbReference type="Proteomes" id="UP000184080"/>
    </source>
</evidence>
<dbReference type="InterPro" id="IPR035965">
    <property type="entry name" value="PAS-like_dom_sf"/>
</dbReference>
<dbReference type="PANTHER" id="PTHR39966">
    <property type="entry name" value="BLL2471 PROTEIN-RELATED"/>
    <property type="match status" value="1"/>
</dbReference>
<dbReference type="SUPFAM" id="SSF55785">
    <property type="entry name" value="PYP-like sensor domain (PAS domain)"/>
    <property type="match status" value="1"/>
</dbReference>
<protein>
    <recommendedName>
        <fullName evidence="5">PAC domain-containing protein</fullName>
    </recommendedName>
</protein>
<dbReference type="Proteomes" id="UP000184080">
    <property type="component" value="Unassembled WGS sequence"/>
</dbReference>
<dbReference type="InterPro" id="IPR012312">
    <property type="entry name" value="Hemerythrin-like"/>
</dbReference>
<dbReference type="Pfam" id="PF04282">
    <property type="entry name" value="DUF438"/>
    <property type="match status" value="1"/>
</dbReference>
<dbReference type="RefSeq" id="WP_073006457.1">
    <property type="nucleotide sequence ID" value="NZ_FQZO01000003.1"/>
</dbReference>
<evidence type="ECO:0000313" key="3">
    <source>
        <dbReference type="EMBL" id="SHJ12398.1"/>
    </source>
</evidence>
<evidence type="ECO:0000259" key="1">
    <source>
        <dbReference type="Pfam" id="PF01814"/>
    </source>
</evidence>
<dbReference type="AlphaFoldDB" id="A0A1M6GR76"/>
<evidence type="ECO:0000259" key="2">
    <source>
        <dbReference type="Pfam" id="PF04282"/>
    </source>
</evidence>
<feature type="domain" description="Hemerythrin-like" evidence="1">
    <location>
        <begin position="102"/>
        <end position="242"/>
    </location>
</feature>
<dbReference type="OrthoDB" id="9769774at2"/>
<dbReference type="InterPro" id="IPR007380">
    <property type="entry name" value="DUF438"/>
</dbReference>
<gene>
    <name evidence="3" type="ORF">SAMN05444401_2209</name>
</gene>
<dbReference type="EMBL" id="FQZO01000003">
    <property type="protein sequence ID" value="SHJ12398.1"/>
    <property type="molecule type" value="Genomic_DNA"/>
</dbReference>
<dbReference type="PANTHER" id="PTHR39966:SF3">
    <property type="entry name" value="DUF438 DOMAIN-CONTAINING PROTEIN"/>
    <property type="match status" value="1"/>
</dbReference>
<reference evidence="3 4" key="1">
    <citation type="submission" date="2016-11" db="EMBL/GenBank/DDBJ databases">
        <authorList>
            <person name="Jaros S."/>
            <person name="Januszkiewicz K."/>
            <person name="Wedrychowicz H."/>
        </authorList>
    </citation>
    <scope>NUCLEOTIDE SEQUENCE [LARGE SCALE GENOMIC DNA]</scope>
    <source>
        <strain evidence="3 4">DSM 21864</strain>
    </source>
</reference>
<evidence type="ECO:0008006" key="5">
    <source>
        <dbReference type="Google" id="ProtNLM"/>
    </source>
</evidence>
<dbReference type="Pfam" id="PF13596">
    <property type="entry name" value="PAS_10"/>
    <property type="match status" value="1"/>
</dbReference>